<dbReference type="Pfam" id="PF10038">
    <property type="entry name" value="DUF2274"/>
    <property type="match status" value="1"/>
</dbReference>
<accession>A0ABU9YAS5</accession>
<comment type="caution">
    <text evidence="1">The sequence shown here is derived from an EMBL/GenBank/DDBJ whole genome shotgun (WGS) entry which is preliminary data.</text>
</comment>
<reference evidence="1 2" key="1">
    <citation type="submission" date="2024-05" db="EMBL/GenBank/DDBJ databases">
        <authorList>
            <person name="Liu Q."/>
            <person name="Xin Y.-H."/>
        </authorList>
    </citation>
    <scope>NUCLEOTIDE SEQUENCE [LARGE SCALE GENOMIC DNA]</scope>
    <source>
        <strain evidence="1 2">CGMCC 1.10181</strain>
    </source>
</reference>
<gene>
    <name evidence="1" type="ORF">ABC974_24990</name>
</gene>
<name>A0ABU9YAS5_9SPHN</name>
<dbReference type="Proteomes" id="UP001419910">
    <property type="component" value="Unassembled WGS sequence"/>
</dbReference>
<proteinExistence type="predicted"/>
<dbReference type="InterPro" id="IPR018733">
    <property type="entry name" value="DUF2274"/>
</dbReference>
<evidence type="ECO:0000313" key="2">
    <source>
        <dbReference type="Proteomes" id="UP001419910"/>
    </source>
</evidence>
<dbReference type="RefSeq" id="WP_343889175.1">
    <property type="nucleotide sequence ID" value="NZ_BAAAEH010000017.1"/>
</dbReference>
<sequence length="76" mass="8491">MMGDLRLAQLPDRTPIKLGIQITPQLHADLTRYAALYKQAYGREEALSDLIPAMLDSFLASDREFVKAQKADVGRS</sequence>
<organism evidence="1 2">
    <name type="scientific">Sphingomonas oligophenolica</name>
    <dbReference type="NCBI Taxonomy" id="301154"/>
    <lineage>
        <taxon>Bacteria</taxon>
        <taxon>Pseudomonadati</taxon>
        <taxon>Pseudomonadota</taxon>
        <taxon>Alphaproteobacteria</taxon>
        <taxon>Sphingomonadales</taxon>
        <taxon>Sphingomonadaceae</taxon>
        <taxon>Sphingomonas</taxon>
    </lineage>
</organism>
<evidence type="ECO:0000313" key="1">
    <source>
        <dbReference type="EMBL" id="MEN2792908.1"/>
    </source>
</evidence>
<protein>
    <submittedName>
        <fullName evidence="1">DUF2274 domain-containing protein</fullName>
    </submittedName>
</protein>
<keyword evidence="2" id="KW-1185">Reference proteome</keyword>
<dbReference type="EMBL" id="JBDIME010000035">
    <property type="protein sequence ID" value="MEN2792908.1"/>
    <property type="molecule type" value="Genomic_DNA"/>
</dbReference>